<accession>A0AA39SVU3</accession>
<comment type="caution">
    <text evidence="1">The sequence shown here is derived from an EMBL/GenBank/DDBJ whole genome shotgun (WGS) entry which is preliminary data.</text>
</comment>
<dbReference type="AlphaFoldDB" id="A0AA39SVU3"/>
<gene>
    <name evidence="1" type="ORF">LWI29_032676</name>
</gene>
<name>A0AA39SVU3_ACESA</name>
<organism evidence="1 2">
    <name type="scientific">Acer saccharum</name>
    <name type="common">Sugar maple</name>
    <dbReference type="NCBI Taxonomy" id="4024"/>
    <lineage>
        <taxon>Eukaryota</taxon>
        <taxon>Viridiplantae</taxon>
        <taxon>Streptophyta</taxon>
        <taxon>Embryophyta</taxon>
        <taxon>Tracheophyta</taxon>
        <taxon>Spermatophyta</taxon>
        <taxon>Magnoliopsida</taxon>
        <taxon>eudicotyledons</taxon>
        <taxon>Gunneridae</taxon>
        <taxon>Pentapetalae</taxon>
        <taxon>rosids</taxon>
        <taxon>malvids</taxon>
        <taxon>Sapindales</taxon>
        <taxon>Sapindaceae</taxon>
        <taxon>Hippocastanoideae</taxon>
        <taxon>Acereae</taxon>
        <taxon>Acer</taxon>
    </lineage>
</organism>
<sequence>MKLVMSHVPRTMRFVVRVVSILFEWVWTLDAMLPGPNKNQYSQFLYRDIKAVWRWFESLLPSFSILHPFFSHGPVTGGPPTPKSAPVLIFHGYLVLLKSDLTGNVLERNAHPYQASVWD</sequence>
<keyword evidence="2" id="KW-1185">Reference proteome</keyword>
<reference evidence="1" key="2">
    <citation type="submission" date="2023-06" db="EMBL/GenBank/DDBJ databases">
        <authorList>
            <person name="Swenson N.G."/>
            <person name="Wegrzyn J.L."/>
            <person name="Mcevoy S.L."/>
        </authorList>
    </citation>
    <scope>NUCLEOTIDE SEQUENCE</scope>
    <source>
        <strain evidence="1">NS2018</strain>
        <tissue evidence="1">Leaf</tissue>
    </source>
</reference>
<protein>
    <submittedName>
        <fullName evidence="1">Uncharacterized protein</fullName>
    </submittedName>
</protein>
<evidence type="ECO:0000313" key="2">
    <source>
        <dbReference type="Proteomes" id="UP001168877"/>
    </source>
</evidence>
<proteinExistence type="predicted"/>
<dbReference type="EMBL" id="JAUESC010000004">
    <property type="protein sequence ID" value="KAK0598223.1"/>
    <property type="molecule type" value="Genomic_DNA"/>
</dbReference>
<evidence type="ECO:0000313" key="1">
    <source>
        <dbReference type="EMBL" id="KAK0598223.1"/>
    </source>
</evidence>
<reference evidence="1" key="1">
    <citation type="journal article" date="2022" name="Plant J.">
        <title>Strategies of tolerance reflected in two North American maple genomes.</title>
        <authorList>
            <person name="McEvoy S.L."/>
            <person name="Sezen U.U."/>
            <person name="Trouern-Trend A."/>
            <person name="McMahon S.M."/>
            <person name="Schaberg P.G."/>
            <person name="Yang J."/>
            <person name="Wegrzyn J.L."/>
            <person name="Swenson N.G."/>
        </authorList>
    </citation>
    <scope>NUCLEOTIDE SEQUENCE</scope>
    <source>
        <strain evidence="1">NS2018</strain>
    </source>
</reference>
<dbReference type="Proteomes" id="UP001168877">
    <property type="component" value="Unassembled WGS sequence"/>
</dbReference>